<evidence type="ECO:0000313" key="6">
    <source>
        <dbReference type="EMBL" id="OYD08306.1"/>
    </source>
</evidence>
<name>A0A235B7N6_9BACL</name>
<keyword evidence="3" id="KW-0804">Transcription</keyword>
<evidence type="ECO:0000256" key="4">
    <source>
        <dbReference type="SAM" id="MobiDB-lite"/>
    </source>
</evidence>
<dbReference type="Pfam" id="PF00392">
    <property type="entry name" value="GntR"/>
    <property type="match status" value="1"/>
</dbReference>
<dbReference type="SMART" id="SM00345">
    <property type="entry name" value="HTH_GNTR"/>
    <property type="match status" value="1"/>
</dbReference>
<dbReference type="GO" id="GO:0003677">
    <property type="term" value="F:DNA binding"/>
    <property type="evidence" value="ECO:0007669"/>
    <property type="project" value="UniProtKB-KW"/>
</dbReference>
<keyword evidence="2" id="KW-0238">DNA-binding</keyword>
<proteinExistence type="predicted"/>
<protein>
    <submittedName>
        <fullName evidence="6">GntR family transcriptional regulator</fullName>
    </submittedName>
</protein>
<gene>
    <name evidence="6" type="ORF">CHM34_05515</name>
</gene>
<dbReference type="InterPro" id="IPR036388">
    <property type="entry name" value="WH-like_DNA-bd_sf"/>
</dbReference>
<feature type="region of interest" description="Disordered" evidence="4">
    <location>
        <begin position="108"/>
        <end position="130"/>
    </location>
</feature>
<dbReference type="Gene3D" id="1.10.10.10">
    <property type="entry name" value="Winged helix-like DNA-binding domain superfamily/Winged helix DNA-binding domain"/>
    <property type="match status" value="1"/>
</dbReference>
<evidence type="ECO:0000259" key="5">
    <source>
        <dbReference type="PROSITE" id="PS50949"/>
    </source>
</evidence>
<reference evidence="6 7" key="1">
    <citation type="submission" date="2017-07" db="EMBL/GenBank/DDBJ databases">
        <title>The genome sequence of Paludifilum halophilum highlights mechanisms for microbial adaptation to high salt environemnts.</title>
        <authorList>
            <person name="Belbahri L."/>
        </authorList>
    </citation>
    <scope>NUCLEOTIDE SEQUENCE [LARGE SCALE GENOMIC DNA]</scope>
    <source>
        <strain evidence="6 7">DSM 102817</strain>
    </source>
</reference>
<comment type="caution">
    <text evidence="6">The sequence shown here is derived from an EMBL/GenBank/DDBJ whole genome shotgun (WGS) entry which is preliminary data.</text>
</comment>
<dbReference type="PANTHER" id="PTHR38445:SF6">
    <property type="entry name" value="GNTR-FAMILY TRANSCRIPTIONAL REGULATOR"/>
    <property type="match status" value="1"/>
</dbReference>
<dbReference type="InterPro" id="IPR000524">
    <property type="entry name" value="Tscrpt_reg_HTH_GntR"/>
</dbReference>
<dbReference type="SUPFAM" id="SSF46785">
    <property type="entry name" value="Winged helix' DNA-binding domain"/>
    <property type="match status" value="1"/>
</dbReference>
<accession>A0A235B7N6</accession>
<keyword evidence="1" id="KW-0805">Transcription regulation</keyword>
<sequence>MGEKFIGTAPIYYQIVERICSEIVRGGRKPGDKLPSVRELAVRYEVNPNTAKRVYMEMERMGIAEVRRGLGTFVTEDEKRLAELRERLQREKVETFIREMERMGFSPEEISEGLNRALQRRKTEGGTTNE</sequence>
<dbReference type="RefSeq" id="WP_094263611.1">
    <property type="nucleotide sequence ID" value="NZ_NOWF01000003.1"/>
</dbReference>
<keyword evidence="7" id="KW-1185">Reference proteome</keyword>
<dbReference type="CDD" id="cd07377">
    <property type="entry name" value="WHTH_GntR"/>
    <property type="match status" value="1"/>
</dbReference>
<evidence type="ECO:0000256" key="2">
    <source>
        <dbReference type="ARBA" id="ARBA00023125"/>
    </source>
</evidence>
<dbReference type="Proteomes" id="UP000215459">
    <property type="component" value="Unassembled WGS sequence"/>
</dbReference>
<dbReference type="OrthoDB" id="362473at2"/>
<dbReference type="GO" id="GO:0003700">
    <property type="term" value="F:DNA-binding transcription factor activity"/>
    <property type="evidence" value="ECO:0007669"/>
    <property type="project" value="InterPro"/>
</dbReference>
<dbReference type="AlphaFoldDB" id="A0A235B7N6"/>
<evidence type="ECO:0000256" key="3">
    <source>
        <dbReference type="ARBA" id="ARBA00023163"/>
    </source>
</evidence>
<dbReference type="EMBL" id="NOWF01000003">
    <property type="protein sequence ID" value="OYD08306.1"/>
    <property type="molecule type" value="Genomic_DNA"/>
</dbReference>
<evidence type="ECO:0000256" key="1">
    <source>
        <dbReference type="ARBA" id="ARBA00023015"/>
    </source>
</evidence>
<dbReference type="PANTHER" id="PTHR38445">
    <property type="entry name" value="HTH-TYPE TRANSCRIPTIONAL REPRESSOR YTRA"/>
    <property type="match status" value="1"/>
</dbReference>
<feature type="domain" description="HTH gntR-type" evidence="5">
    <location>
        <begin position="9"/>
        <end position="77"/>
    </location>
</feature>
<organism evidence="6 7">
    <name type="scientific">Paludifilum halophilum</name>
    <dbReference type="NCBI Taxonomy" id="1642702"/>
    <lineage>
        <taxon>Bacteria</taxon>
        <taxon>Bacillati</taxon>
        <taxon>Bacillota</taxon>
        <taxon>Bacilli</taxon>
        <taxon>Bacillales</taxon>
        <taxon>Thermoactinomycetaceae</taxon>
        <taxon>Paludifilum</taxon>
    </lineage>
</organism>
<dbReference type="InterPro" id="IPR036390">
    <property type="entry name" value="WH_DNA-bd_sf"/>
</dbReference>
<dbReference type="PROSITE" id="PS50949">
    <property type="entry name" value="HTH_GNTR"/>
    <property type="match status" value="1"/>
</dbReference>
<evidence type="ECO:0000313" key="7">
    <source>
        <dbReference type="Proteomes" id="UP000215459"/>
    </source>
</evidence>